<evidence type="ECO:0000313" key="1">
    <source>
        <dbReference type="EMBL" id="KYQ93090.1"/>
    </source>
</evidence>
<sequence>MDIPLTAPICIDWGRETTNLTSASGGDCLLLPIRKNIKGGVDYVLLDSGLKSASINISKVLDHILIKSKDSKLIGVILSHLDGDHSGGLDSFVKINDDTDKTYFEDLQFFAHGTTLRSTKKTLLTDIKKFFFDKNPEPDQIDEDASRSVFILTDGKILLRKWDKYNTSKLPSITLYLTSNYKNDNKFQYGTPDLLPIPSSIVVAQSVAKDELLERLKKTTIDGSDENKASIITVFMQNDYHYVFTGDSVIDMVLDYIRFLPRNALQFHLLRCKYNITTPEMAYNKFFNYKVQQGLDLSDPIANEYRQLILDATLVEKWDCFQLPHHGSLRNGIASDALLIELYKDTTEKAQIDFLTWFHHQTRFIFASSPGTDCHIAPGLLNIKDKKQPWILSYPTFYTKDADGVFNYRKNDLFENSGERIILYNQPTYKDKKYAPIILGISPASVPPLQPPMVIPTPANVTPSNIIFKNTISPDLSVDRLQYRTFMGSDTPSLLSFPNENRVNPGYQLQYKSISKGGIQFELVPGNIKLGEAITTITEISGLGSTFSDIVNAFPNLNYKSPDSMKFLNEIIIESFEGSYINSNTSNTCPPLTISNVDYLRVKGKYQPVDTSKSLFSMIRLTSIVMTIEMQRSNESDELELSNISVGGQFKLNSKMDMEVGIDMNLNGECTAIYFRLDKHDKDKMNLSTLTNNLKDTVMEGAPFKNVNFQDNGFVGDISSLIPQFFSIYIHRTTKKYAGLQCLLQFQPIKLSDTFILDDAVVNFEHLNENSTIFGGFKMTKITCSFSFSKVVEKSSTMSSIGILFVSFLQSQDQSKLSAVVKLNKTTSLLDILTFFIGECSTLTEGIPNEIKVFLESLSLTSIGLEIDFKKKVINYFHVIIESIKPIKIFNTNFELTQFVLSYQYNSSGEKTITLASKIGIDGNKVVELTLEKKKSISNQSTWQLVSKYRNNAIKTSSITHDLVNFQSTDASTFFNQITDKFSLQSIFLNLDPSNKKAVLFTSTEALKFAIGYLNKNINILFSFHLNLVRFNPNSNPSTSSNGNAEDAPYLIGDMVNPLKSLSFLLKDEFDIQFMHTSSSLDDKQLSSLFTSCGDVDLIKFVNQYELTRGTTAIALRCKSSLIAEMRQKLTPKDKYQEAADELKFMLAKKPGLFELSASYNCSESMIYFGDVFALKSIVIATSFRGTSITLSFQVTGIIIDGPEISGKMEGTISVGRLSMGLELDFVNWKQPFSIDWLFIEKLALGGSMIVLPSLLLESVKLEGQFDIIPLELQKSVKNQSASQALVMIKEKSPAYIKGKLDLSLVGGDFGMEFTVTDINFERIIRDIFSKDLSSDTLKNITFKTASIKGGKIQNKLDFTCQLEAYICDFGLYLYVHYDISGVKATGALTPIDRFNGNLKLGNSTFIGVTNDEIKKTEDQILSVLPNGVFKNGAAFDLELKPENVKFAISGGLYLYGCQVTFTANISSTSMMISTTLSISDKFKLSVYAALQKTSFVFCSSIEWDINFSSPEISVFGATIFPSINVSTRLNGKLNVFVESSGLTISGGLDFTFNKLSIKIPSFQIKIGSFSTLFQGIVNYIVNNLKDLVLSAFKAIGDIGNYLCKEFSNYINAICGVGKWIGKSANEAKDWLVGKFSAESIKGAFIGVYNLASDVCDSMLGIVTKVINVVTDTVVEAAETVADVASTVASTANKIFNPVNWFMSSGSINGSKPKQPLYSIKGIIIPFASDIESHIVIEESVKLQLLSKVQQLLSSIGFKEMLTGLIDYEKLEITNEYLFKDLKEFSAQITMLYRNNVDLVNEFIKVYRLYRTVSDSVGTGWYHDNINILPKYLSENTNHSEISKYLIVPLISITKAMGALYNCIQPLLVTTEESLDLYQESGGNLTRIYARMISFQHINTSLIYGIKGNGSLVEIGDHIYVVFDSRLHQVTNNVHLFSRKVLKSKVTLKSTDRDTPNFICEGLTIEGSTIVKDEKERYYLLLNGILREISKEAIALFRPSCLRRAKKIEIRDYFIGNYLKVSKSFLQGFCKEIQYQNNVIHFEVSSTDISDILKGCIITVKESSDRFIKISDQVVVRLGNNDFAELISQLPVLKYDLCRTKKNGFSISEYRLPVTHIPPSLAYTILNMLDTLKQDKIVYDNNNNNLSTPIPCDTMLSTNHIKSIPKLDETSSYFYFNHGKIDGQSVYYQHFCRIDKYLFPLDSLTTERNTETELSQKEKEGLTQSSLFIQTRQFMV</sequence>
<dbReference type="InParanoid" id="A0A151ZGT8"/>
<keyword evidence="2" id="KW-1185">Reference proteome</keyword>
<evidence type="ECO:0000313" key="2">
    <source>
        <dbReference type="Proteomes" id="UP000076078"/>
    </source>
</evidence>
<dbReference type="EMBL" id="LODT01000028">
    <property type="protein sequence ID" value="KYQ93090.1"/>
    <property type="molecule type" value="Genomic_DNA"/>
</dbReference>
<dbReference type="Gene3D" id="3.60.15.10">
    <property type="entry name" value="Ribonuclease Z/Hydroxyacylglutathione hydrolase-like"/>
    <property type="match status" value="1"/>
</dbReference>
<dbReference type="InterPro" id="IPR036866">
    <property type="entry name" value="RibonucZ/Hydroxyglut_hydro"/>
</dbReference>
<accession>A0A151ZGT8</accession>
<name>A0A151ZGT8_TIELA</name>
<dbReference type="SUPFAM" id="SSF56281">
    <property type="entry name" value="Metallo-hydrolase/oxidoreductase"/>
    <property type="match status" value="1"/>
</dbReference>
<organism evidence="1 2">
    <name type="scientific">Tieghemostelium lacteum</name>
    <name type="common">Slime mold</name>
    <name type="synonym">Dictyostelium lacteum</name>
    <dbReference type="NCBI Taxonomy" id="361077"/>
    <lineage>
        <taxon>Eukaryota</taxon>
        <taxon>Amoebozoa</taxon>
        <taxon>Evosea</taxon>
        <taxon>Eumycetozoa</taxon>
        <taxon>Dictyostelia</taxon>
        <taxon>Dictyosteliales</taxon>
        <taxon>Raperosteliaceae</taxon>
        <taxon>Tieghemostelium</taxon>
    </lineage>
</organism>
<dbReference type="Proteomes" id="UP000076078">
    <property type="component" value="Unassembled WGS sequence"/>
</dbReference>
<protein>
    <submittedName>
        <fullName evidence="1">Uncharacterized protein</fullName>
    </submittedName>
</protein>
<gene>
    <name evidence="1" type="ORF">DLAC_05713</name>
</gene>
<proteinExistence type="predicted"/>
<reference evidence="1 2" key="1">
    <citation type="submission" date="2015-12" db="EMBL/GenBank/DDBJ databases">
        <title>Dictyostelia acquired genes for synthesis and detection of signals that induce cell-type specialization by lateral gene transfer from prokaryotes.</title>
        <authorList>
            <person name="Gloeckner G."/>
            <person name="Schaap P."/>
        </authorList>
    </citation>
    <scope>NUCLEOTIDE SEQUENCE [LARGE SCALE GENOMIC DNA]</scope>
    <source>
        <strain evidence="1 2">TK</strain>
    </source>
</reference>
<comment type="caution">
    <text evidence="1">The sequence shown here is derived from an EMBL/GenBank/DDBJ whole genome shotgun (WGS) entry which is preliminary data.</text>
</comment>